<gene>
    <name evidence="2" type="ORF">CFS9_39790</name>
</gene>
<name>A0AAT9H728_9FLAO</name>
<evidence type="ECO:0000313" key="2">
    <source>
        <dbReference type="EMBL" id="BFM45338.1"/>
    </source>
</evidence>
<sequence length="325" mass="38100">MNIMFMKNILLFMLLASVVRCNAQENPTSLGISEVHSPSKKEKLSTIAYEVFRTNKFLNFKGKDTLIEKIDGVVYKKTDLNNFFSYRKDWEKNQKEDTTSYTKKERAKYVYKDNTMIETNLEFGNYEVRKEIKTVYNPKCFVLLYEKKYFVGENYNRTESIINEYDNQNRVVKIIKRTEYSKKENNEELVIRVKYEDGIVTISSENGTIVCELIKDENSVGFISKLSANGTADYFRYAMAQQEIETAKEYCTEKMIKKIERDLVLYQNIVNIKALGGSSSFGEKVTINEDWEITFKDKDAEKYSAVFTLVKQKNGWKIDDFQINR</sequence>
<keyword evidence="1" id="KW-0732">Signal</keyword>
<feature type="chain" id="PRO_5044006404" description="DUF3828 domain-containing protein" evidence="1">
    <location>
        <begin position="24"/>
        <end position="325"/>
    </location>
</feature>
<proteinExistence type="predicted"/>
<feature type="signal peptide" evidence="1">
    <location>
        <begin position="1"/>
        <end position="23"/>
    </location>
</feature>
<accession>A0AAT9H728</accession>
<evidence type="ECO:0008006" key="3">
    <source>
        <dbReference type="Google" id="ProtNLM"/>
    </source>
</evidence>
<dbReference type="EMBL" id="AP031573">
    <property type="protein sequence ID" value="BFM45338.1"/>
    <property type="molecule type" value="Genomic_DNA"/>
</dbReference>
<dbReference type="AlphaFoldDB" id="A0AAT9H728"/>
<protein>
    <recommendedName>
        <fullName evidence="3">DUF3828 domain-containing protein</fullName>
    </recommendedName>
</protein>
<evidence type="ECO:0000256" key="1">
    <source>
        <dbReference type="SAM" id="SignalP"/>
    </source>
</evidence>
<organism evidence="2">
    <name type="scientific">Flavobacterium sp. CFS9</name>
    <dbReference type="NCBI Taxonomy" id="3143118"/>
    <lineage>
        <taxon>Bacteria</taxon>
        <taxon>Pseudomonadati</taxon>
        <taxon>Bacteroidota</taxon>
        <taxon>Flavobacteriia</taxon>
        <taxon>Flavobacteriales</taxon>
        <taxon>Flavobacteriaceae</taxon>
        <taxon>Flavobacterium</taxon>
    </lineage>
</organism>
<reference evidence="2" key="1">
    <citation type="submission" date="2024-05" db="EMBL/GenBank/DDBJ databases">
        <title>Whole-Genome Sequence of CFS9, a Potential Fish Probiotic Isolated from the Body Surface of Silurus asotus.</title>
        <authorList>
            <person name="Kojima M."/>
            <person name="Tobioka K."/>
            <person name="Yokota K."/>
            <person name="Nakatani H."/>
            <person name="Hori K."/>
            <person name="Tamaru Y."/>
            <person name="Okazaki F."/>
        </authorList>
    </citation>
    <scope>NUCLEOTIDE SEQUENCE</scope>
    <source>
        <strain evidence="2">CFS9</strain>
    </source>
</reference>